<sequence length="768" mass="86693">PKDTRTRLVKEHNTLRHNIPGCHTGLIVEHRHQSLNVGGGRDAREEDVVVGEDDEDEDDVDVDELNEISGWNAALATADWEGDDANGDDAMDLDEGEAHSGDVQAEEAHIGQPGPTASEICGQVLNQRWGLGCRVDDQSESSASDEESEDQSQDATEWPESSDTELDSLDERDDISINGEADDSNSEEKAPTEAELADAYFRLQYARAAAKSMKLDEVDAAVTRRYIFKVEGHLSERLFNQLPQVYPDTPHESLKRTKKHIESLSGFNSVRYDCCVDSCVCFTGTFKDLDKCPGQNGLRPCRMCNIRGINRSNNAPDPPADDEAPRKRRDHTLYVPLSRTCVFNEMERASAETDKGESEREESESEDAEDGEESGQSEGEEEDEDEAGDESDEERMDEDLTKEGTIMTAEMHTNWAMFIAPIVLYGRLHPVYYKHFMDLHRLIELCTAVEMEADSLKEIEKGFQRWVQDYEELYYEKDPARLSACPLTIHALLHIADGIRACGPVWAYWAYPMERHCNTLLPAIRSRRHPFAAIAAFVTAMAHLHQIRLKYNAIKSLQLDPPKSETGFKPMEYPHYKLTSPKHEIFATDTLRRKIWAHLATVFKKSVGTIRESFPLEDKIQKYGRIVKLELDGDDVDEGDVMLGADMHTGMEDSRDATYVRYDCEIDLAAHRPRDDEVMDMQTFYGRLKYVLVVDLPPAPALNLPASQHVMAIIAQAQMQVHDNIEFFTALHADEIVDLSTVKCVVGRVAYNRGWAIVDRNDRVDFTG</sequence>
<dbReference type="AlphaFoldDB" id="A0A409YSD6"/>
<feature type="region of interest" description="Disordered" evidence="1">
    <location>
        <begin position="308"/>
        <end position="330"/>
    </location>
</feature>
<evidence type="ECO:0000256" key="1">
    <source>
        <dbReference type="SAM" id="MobiDB-lite"/>
    </source>
</evidence>
<feature type="region of interest" description="Disordered" evidence="1">
    <location>
        <begin position="346"/>
        <end position="398"/>
    </location>
</feature>
<dbReference type="InParanoid" id="A0A409YSD6"/>
<name>A0A409YSD6_9AGAR</name>
<evidence type="ECO:0000313" key="2">
    <source>
        <dbReference type="EMBL" id="PPR05927.1"/>
    </source>
</evidence>
<feature type="compositionally biased region" description="Basic and acidic residues" evidence="1">
    <location>
        <begin position="346"/>
        <end position="358"/>
    </location>
</feature>
<dbReference type="PANTHER" id="PTHR46579">
    <property type="entry name" value="F5/8 TYPE C DOMAIN-CONTAINING PROTEIN-RELATED"/>
    <property type="match status" value="1"/>
</dbReference>
<feature type="region of interest" description="Disordered" evidence="1">
    <location>
        <begin position="136"/>
        <end position="193"/>
    </location>
</feature>
<gene>
    <name evidence="2" type="ORF">CVT24_006665</name>
</gene>
<feature type="region of interest" description="Disordered" evidence="1">
    <location>
        <begin position="77"/>
        <end position="118"/>
    </location>
</feature>
<reference evidence="2 3" key="1">
    <citation type="journal article" date="2018" name="Evol. Lett.">
        <title>Horizontal gene cluster transfer increased hallucinogenic mushroom diversity.</title>
        <authorList>
            <person name="Reynolds H.T."/>
            <person name="Vijayakumar V."/>
            <person name="Gluck-Thaler E."/>
            <person name="Korotkin H.B."/>
            <person name="Matheny P.B."/>
            <person name="Slot J.C."/>
        </authorList>
    </citation>
    <scope>NUCLEOTIDE SEQUENCE [LARGE SCALE GENOMIC DNA]</scope>
    <source>
        <strain evidence="2 3">2629</strain>
    </source>
</reference>
<feature type="non-terminal residue" evidence="2">
    <location>
        <position position="1"/>
    </location>
</feature>
<dbReference type="OrthoDB" id="2404451at2759"/>
<feature type="compositionally biased region" description="Acidic residues" evidence="1">
    <location>
        <begin position="160"/>
        <end position="173"/>
    </location>
</feature>
<dbReference type="PANTHER" id="PTHR46579:SF1">
    <property type="entry name" value="F5_8 TYPE C DOMAIN-CONTAINING PROTEIN"/>
    <property type="match status" value="1"/>
</dbReference>
<feature type="compositionally biased region" description="Acidic residues" evidence="1">
    <location>
        <begin position="80"/>
        <end position="95"/>
    </location>
</feature>
<dbReference type="EMBL" id="NHTK01000733">
    <property type="protein sequence ID" value="PPR05927.1"/>
    <property type="molecule type" value="Genomic_DNA"/>
</dbReference>
<dbReference type="Proteomes" id="UP000284842">
    <property type="component" value="Unassembled WGS sequence"/>
</dbReference>
<keyword evidence="3" id="KW-1185">Reference proteome</keyword>
<comment type="caution">
    <text evidence="2">The sequence shown here is derived from an EMBL/GenBank/DDBJ whole genome shotgun (WGS) entry which is preliminary data.</text>
</comment>
<protein>
    <recommendedName>
        <fullName evidence="4">DUF4218 domain-containing protein</fullName>
    </recommendedName>
</protein>
<organism evidence="2 3">
    <name type="scientific">Panaeolus cyanescens</name>
    <dbReference type="NCBI Taxonomy" id="181874"/>
    <lineage>
        <taxon>Eukaryota</taxon>
        <taxon>Fungi</taxon>
        <taxon>Dikarya</taxon>
        <taxon>Basidiomycota</taxon>
        <taxon>Agaricomycotina</taxon>
        <taxon>Agaricomycetes</taxon>
        <taxon>Agaricomycetidae</taxon>
        <taxon>Agaricales</taxon>
        <taxon>Agaricineae</taxon>
        <taxon>Galeropsidaceae</taxon>
        <taxon>Panaeolus</taxon>
    </lineage>
</organism>
<proteinExistence type="predicted"/>
<evidence type="ECO:0000313" key="3">
    <source>
        <dbReference type="Proteomes" id="UP000284842"/>
    </source>
</evidence>
<evidence type="ECO:0008006" key="4">
    <source>
        <dbReference type="Google" id="ProtNLM"/>
    </source>
</evidence>
<feature type="compositionally biased region" description="Acidic residues" evidence="1">
    <location>
        <begin position="359"/>
        <end position="397"/>
    </location>
</feature>
<accession>A0A409YSD6</accession>
<feature type="compositionally biased region" description="Acidic residues" evidence="1">
    <location>
        <begin position="143"/>
        <end position="152"/>
    </location>
</feature>